<evidence type="ECO:0000313" key="3">
    <source>
        <dbReference type="Proteomes" id="UP000005446"/>
    </source>
</evidence>
<dbReference type="InParanoid" id="H0EXM1"/>
<dbReference type="EMBL" id="AGUE01000227">
    <property type="protein sequence ID" value="EHK96754.1"/>
    <property type="molecule type" value="Genomic_DNA"/>
</dbReference>
<keyword evidence="1" id="KW-1133">Transmembrane helix</keyword>
<dbReference type="OrthoDB" id="3475100at2759"/>
<dbReference type="AlphaFoldDB" id="H0EXM1"/>
<name>H0EXM1_GLAL7</name>
<dbReference type="HOGENOM" id="CLU_1421526_0_0_1"/>
<gene>
    <name evidence="2" type="ORF">M7I_7559</name>
</gene>
<accession>H0EXM1</accession>
<proteinExistence type="predicted"/>
<evidence type="ECO:0000256" key="1">
    <source>
        <dbReference type="SAM" id="Phobius"/>
    </source>
</evidence>
<evidence type="ECO:0000313" key="2">
    <source>
        <dbReference type="EMBL" id="EHK96754.1"/>
    </source>
</evidence>
<sequence>MSCASRIVGKSGTPGYSCTPGSVGFLPNIATCSNATNVSIGKPLYMSTAPGRACAVSTNFTRTTTGVDVLAVSPENPVSVFQSCCGVGNTKSENYVRSGFGVTGGPCGYTFCNVTDQVAQKSFLSCLGEKAPGIKGDCFTSYISGSNFITFDSNTPPSASTTAKPTSGSTKLVGIGMITWVLMAVVGIALHEDGYYSGSMRFEQPKPAE</sequence>
<comment type="caution">
    <text evidence="2">The sequence shown here is derived from an EMBL/GenBank/DDBJ whole genome shotgun (WGS) entry which is preliminary data.</text>
</comment>
<dbReference type="Proteomes" id="UP000005446">
    <property type="component" value="Unassembled WGS sequence"/>
</dbReference>
<feature type="transmembrane region" description="Helical" evidence="1">
    <location>
        <begin position="172"/>
        <end position="190"/>
    </location>
</feature>
<keyword evidence="1" id="KW-0472">Membrane</keyword>
<keyword evidence="1" id="KW-0812">Transmembrane</keyword>
<reference evidence="2 3" key="1">
    <citation type="journal article" date="2012" name="Eukaryot. Cell">
        <title>Genome sequence of the fungus Glarea lozoyensis: the first genome sequence of a species from the Helotiaceae family.</title>
        <authorList>
            <person name="Youssar L."/>
            <person name="Gruening B.A."/>
            <person name="Erxleben A."/>
            <person name="Guenther S."/>
            <person name="Huettel W."/>
        </authorList>
    </citation>
    <scope>NUCLEOTIDE SEQUENCE [LARGE SCALE GENOMIC DNA]</scope>
    <source>
        <strain evidence="3">ATCC 74030 / MF5533</strain>
    </source>
</reference>
<protein>
    <submittedName>
        <fullName evidence="2">Uncharacterized protein</fullName>
    </submittedName>
</protein>
<keyword evidence="3" id="KW-1185">Reference proteome</keyword>
<organism evidence="2 3">
    <name type="scientific">Glarea lozoyensis (strain ATCC 74030 / MF5533)</name>
    <dbReference type="NCBI Taxonomy" id="1104152"/>
    <lineage>
        <taxon>Eukaryota</taxon>
        <taxon>Fungi</taxon>
        <taxon>Dikarya</taxon>
        <taxon>Ascomycota</taxon>
        <taxon>Pezizomycotina</taxon>
        <taxon>Leotiomycetes</taxon>
        <taxon>Helotiales</taxon>
        <taxon>Helotiaceae</taxon>
        <taxon>Glarea</taxon>
    </lineage>
</organism>